<gene>
    <name evidence="2" type="ORF">PCC6912_07030</name>
</gene>
<evidence type="ECO:0000256" key="1">
    <source>
        <dbReference type="SAM" id="Phobius"/>
    </source>
</evidence>
<dbReference type="EMBL" id="RSCJ01000002">
    <property type="protein sequence ID" value="RUR85878.1"/>
    <property type="molecule type" value="Genomic_DNA"/>
</dbReference>
<dbReference type="OrthoDB" id="465835at2"/>
<dbReference type="Proteomes" id="UP000268857">
    <property type="component" value="Unassembled WGS sequence"/>
</dbReference>
<protein>
    <recommendedName>
        <fullName evidence="4">DUF2459 domain-containing protein</fullName>
    </recommendedName>
</protein>
<reference evidence="2 3" key="1">
    <citation type="journal article" date="2019" name="Genome Biol. Evol.">
        <title>Day and night: Metabolic profiles and evolutionary relationships of six axenic non-marine cyanobacteria.</title>
        <authorList>
            <person name="Will S.E."/>
            <person name="Henke P."/>
            <person name="Boedeker C."/>
            <person name="Huang S."/>
            <person name="Brinkmann H."/>
            <person name="Rohde M."/>
            <person name="Jarek M."/>
            <person name="Friedl T."/>
            <person name="Seufert S."/>
            <person name="Schumacher M."/>
            <person name="Overmann J."/>
            <person name="Neumann-Schaal M."/>
            <person name="Petersen J."/>
        </authorList>
    </citation>
    <scope>NUCLEOTIDE SEQUENCE [LARGE SCALE GENOMIC DNA]</scope>
    <source>
        <strain evidence="2 3">PCC 6912</strain>
    </source>
</reference>
<dbReference type="AlphaFoldDB" id="A0A433NPX4"/>
<keyword evidence="1" id="KW-0472">Membrane</keyword>
<keyword evidence="3" id="KW-1185">Reference proteome</keyword>
<sequence>MHIRRIVTFTLIAVTCIFLIWIFTPASIIPPARPTEAIAVHVLDLGLHPELVLPNNNGELIVYAYGDWNYFALNNQGLSDGLAALLIPTQGTLGRQKYSNIEQLQQKVKEQDLTLLSFEVAKAKALQLAQALDQRFNRNIDTRIENPQTGLTLVKDEQEYTMLHNSNHELVEWLEQLDCQVEGFVMWSNFQVKYRD</sequence>
<comment type="caution">
    <text evidence="2">The sequence shown here is derived from an EMBL/GenBank/DDBJ whole genome shotgun (WGS) entry which is preliminary data.</text>
</comment>
<evidence type="ECO:0000313" key="2">
    <source>
        <dbReference type="EMBL" id="RUR85878.1"/>
    </source>
</evidence>
<organism evidence="2 3">
    <name type="scientific">Chlorogloeopsis fritschii PCC 6912</name>
    <dbReference type="NCBI Taxonomy" id="211165"/>
    <lineage>
        <taxon>Bacteria</taxon>
        <taxon>Bacillati</taxon>
        <taxon>Cyanobacteriota</taxon>
        <taxon>Cyanophyceae</taxon>
        <taxon>Nostocales</taxon>
        <taxon>Chlorogloeopsidaceae</taxon>
        <taxon>Chlorogloeopsis</taxon>
    </lineage>
</organism>
<name>A0A433NPX4_CHLFR</name>
<accession>A0A433NPX4</accession>
<evidence type="ECO:0008006" key="4">
    <source>
        <dbReference type="Google" id="ProtNLM"/>
    </source>
</evidence>
<keyword evidence="1" id="KW-0812">Transmembrane</keyword>
<proteinExistence type="predicted"/>
<keyword evidence="1" id="KW-1133">Transmembrane helix</keyword>
<dbReference type="RefSeq" id="WP_016877949.1">
    <property type="nucleotide sequence ID" value="NZ_AJLN01000137.1"/>
</dbReference>
<feature type="transmembrane region" description="Helical" evidence="1">
    <location>
        <begin position="7"/>
        <end position="24"/>
    </location>
</feature>
<evidence type="ECO:0000313" key="3">
    <source>
        <dbReference type="Proteomes" id="UP000268857"/>
    </source>
</evidence>